<accession>A0A168KQ99</accession>
<dbReference type="InParanoid" id="A0A168KQ99"/>
<dbReference type="EMBL" id="LT550258">
    <property type="protein sequence ID" value="SAL95171.1"/>
    <property type="molecule type" value="Genomic_DNA"/>
</dbReference>
<protein>
    <recommendedName>
        <fullName evidence="3">F-box domain-containing protein</fullName>
    </recommendedName>
</protein>
<proteinExistence type="predicted"/>
<evidence type="ECO:0000313" key="2">
    <source>
        <dbReference type="Proteomes" id="UP000078561"/>
    </source>
</evidence>
<organism evidence="1">
    <name type="scientific">Absidia glauca</name>
    <name type="common">Pin mould</name>
    <dbReference type="NCBI Taxonomy" id="4829"/>
    <lineage>
        <taxon>Eukaryota</taxon>
        <taxon>Fungi</taxon>
        <taxon>Fungi incertae sedis</taxon>
        <taxon>Mucoromycota</taxon>
        <taxon>Mucoromycotina</taxon>
        <taxon>Mucoromycetes</taxon>
        <taxon>Mucorales</taxon>
        <taxon>Cunninghamellaceae</taxon>
        <taxon>Absidia</taxon>
    </lineage>
</organism>
<evidence type="ECO:0000313" key="1">
    <source>
        <dbReference type="EMBL" id="SAL95171.1"/>
    </source>
</evidence>
<dbReference type="AlphaFoldDB" id="A0A168KQ99"/>
<sequence>MLLFDLPNELVRDMVAHLDMADRWAFGTTCACARQLVLSGLPTNHDPHTLVIHGAMAYLARHDHPHTTAPALIDRLALDDDWPFDDALERHLTMTIRLFLMYCPNRRPLFLLELQIALAFRFTLHPPLHRLIMVQIPTLPWALSGPLMAQMVSLALVGIADARTFVDSIPLDHPLRRTILLDIVAAATSTPDLIKPPHDHRHLLHLTHLLQSDFNTMTLPSL</sequence>
<dbReference type="Proteomes" id="UP000078561">
    <property type="component" value="Unassembled WGS sequence"/>
</dbReference>
<gene>
    <name evidence="1" type="primary">ABSGL_00486.1 scaffold 786</name>
</gene>
<keyword evidence="2" id="KW-1185">Reference proteome</keyword>
<name>A0A168KQ99_ABSGL</name>
<reference evidence="1" key="1">
    <citation type="submission" date="2016-04" db="EMBL/GenBank/DDBJ databases">
        <authorList>
            <person name="Evans L.H."/>
            <person name="Alamgir A."/>
            <person name="Owens N."/>
            <person name="Weber N.D."/>
            <person name="Virtaneva K."/>
            <person name="Barbian K."/>
            <person name="Babar A."/>
            <person name="Rosenke K."/>
        </authorList>
    </citation>
    <scope>NUCLEOTIDE SEQUENCE [LARGE SCALE GENOMIC DNA]</scope>
    <source>
        <strain evidence="1">CBS 101.48</strain>
    </source>
</reference>
<evidence type="ECO:0008006" key="3">
    <source>
        <dbReference type="Google" id="ProtNLM"/>
    </source>
</evidence>